<dbReference type="AlphaFoldDB" id="A0A1E7LSX0"/>
<dbReference type="OrthoDB" id="4981342at2"/>
<protein>
    <submittedName>
        <fullName evidence="1">Uncharacterized protein</fullName>
    </submittedName>
</protein>
<proteinExistence type="predicted"/>
<gene>
    <name evidence="1" type="ORF">AN221_17990</name>
</gene>
<evidence type="ECO:0000313" key="2">
    <source>
        <dbReference type="Proteomes" id="UP000175971"/>
    </source>
</evidence>
<dbReference type="Proteomes" id="UP000175971">
    <property type="component" value="Unassembled WGS sequence"/>
</dbReference>
<organism evidence="1 2">
    <name type="scientific">Streptomyces nanshensis</name>
    <dbReference type="NCBI Taxonomy" id="518642"/>
    <lineage>
        <taxon>Bacteria</taxon>
        <taxon>Bacillati</taxon>
        <taxon>Actinomycetota</taxon>
        <taxon>Actinomycetes</taxon>
        <taxon>Kitasatosporales</taxon>
        <taxon>Streptomycetaceae</taxon>
        <taxon>Streptomyces</taxon>
    </lineage>
</organism>
<evidence type="ECO:0000313" key="1">
    <source>
        <dbReference type="EMBL" id="OEV19302.1"/>
    </source>
</evidence>
<sequence length="204" mass="21374">MARPGPGRVIAAGVTATAALLALIHLPPHVQPSPPRTTPSASTADTTELARLATDYLQQRADMLTAARPTVEAASGRLRATPAMAARARSELTALAEKGRQYEGVDGGYTRARVDVEVTGADVTDRTATLRLTDHTRLYFSSTPQEAEGDAPDCEESALPRTMTFARGADGGWLLSSDRAEVTGGPLPTTEVAEVIHAGGHPAH</sequence>
<comment type="caution">
    <text evidence="1">The sequence shown here is derived from an EMBL/GenBank/DDBJ whole genome shotgun (WGS) entry which is preliminary data.</text>
</comment>
<dbReference type="EMBL" id="LJGZ01000087">
    <property type="protein sequence ID" value="OEV19302.1"/>
    <property type="molecule type" value="Genomic_DNA"/>
</dbReference>
<name>A0A1E7LSX0_9ACTN</name>
<dbReference type="PATRIC" id="fig|518642.7.peg.4563"/>
<dbReference type="RefSeq" id="WP_070201876.1">
    <property type="nucleotide sequence ID" value="NZ_LJGZ01000087.1"/>
</dbReference>
<accession>A0A1E7LSX0</accession>
<keyword evidence="2" id="KW-1185">Reference proteome</keyword>
<reference evidence="1 2" key="1">
    <citation type="journal article" date="2016" name="Front. Microbiol.">
        <title>Comparative Genomics Analysis of Streptomyces Species Reveals Their Adaptation to the Marine Environment and Their Diversity at the Genomic Level.</title>
        <authorList>
            <person name="Tian X."/>
            <person name="Zhang Z."/>
            <person name="Yang T."/>
            <person name="Chen M."/>
            <person name="Li J."/>
            <person name="Chen F."/>
            <person name="Yang J."/>
            <person name="Li W."/>
            <person name="Zhang B."/>
            <person name="Zhang Z."/>
            <person name="Wu J."/>
            <person name="Zhang C."/>
            <person name="Long L."/>
            <person name="Xiao J."/>
        </authorList>
    </citation>
    <scope>NUCLEOTIDE SEQUENCE [LARGE SCALE GENOMIC DNA]</scope>
    <source>
        <strain evidence="1 2">SCSIO M10372</strain>
    </source>
</reference>